<dbReference type="Gene3D" id="1.25.40.10">
    <property type="entry name" value="Tetratricopeptide repeat domain"/>
    <property type="match status" value="3"/>
</dbReference>
<dbReference type="FunFam" id="1.25.40.10:FF:001093">
    <property type="entry name" value="Pentatricopeptide repeat-containing protein At2g34400"/>
    <property type="match status" value="1"/>
</dbReference>
<dbReference type="InterPro" id="IPR002885">
    <property type="entry name" value="PPR_rpt"/>
</dbReference>
<dbReference type="NCBIfam" id="TIGR00756">
    <property type="entry name" value="PPR"/>
    <property type="match status" value="5"/>
</dbReference>
<name>A0A426YEB7_ENSVE</name>
<dbReference type="Pfam" id="PF13041">
    <property type="entry name" value="PPR_2"/>
    <property type="match status" value="3"/>
</dbReference>
<proteinExistence type="inferred from homology"/>
<dbReference type="Proteomes" id="UP000287651">
    <property type="component" value="Unassembled WGS sequence"/>
</dbReference>
<dbReference type="InterPro" id="IPR046848">
    <property type="entry name" value="E_motif"/>
</dbReference>
<evidence type="ECO:0000313" key="5">
    <source>
        <dbReference type="Proteomes" id="UP000287651"/>
    </source>
</evidence>
<feature type="repeat" description="PPR" evidence="3">
    <location>
        <begin position="275"/>
        <end position="309"/>
    </location>
</feature>
<feature type="repeat" description="PPR" evidence="3">
    <location>
        <begin position="244"/>
        <end position="274"/>
    </location>
</feature>
<dbReference type="GO" id="GO:0009451">
    <property type="term" value="P:RNA modification"/>
    <property type="evidence" value="ECO:0007669"/>
    <property type="project" value="InterPro"/>
</dbReference>
<evidence type="ECO:0008006" key="6">
    <source>
        <dbReference type="Google" id="ProtNLM"/>
    </source>
</evidence>
<dbReference type="PANTHER" id="PTHR47926:SF403">
    <property type="entry name" value="PENTACOTRIPEPTIDE-REPEAT REGION OF PRORP DOMAIN-CONTAINING PROTEIN"/>
    <property type="match status" value="1"/>
</dbReference>
<dbReference type="PROSITE" id="PS51375">
    <property type="entry name" value="PPR"/>
    <property type="match status" value="5"/>
</dbReference>
<comment type="caution">
    <text evidence="4">The sequence shown here is derived from an EMBL/GenBank/DDBJ whole genome shotgun (WGS) entry which is preliminary data.</text>
</comment>
<dbReference type="InterPro" id="IPR046960">
    <property type="entry name" value="PPR_At4g14850-like_plant"/>
</dbReference>
<dbReference type="GO" id="GO:0003723">
    <property type="term" value="F:RNA binding"/>
    <property type="evidence" value="ECO:0007669"/>
    <property type="project" value="InterPro"/>
</dbReference>
<sequence>MCAAASVPFHQQIPHLLTRCGFCHLDQIHGLLITTSFFRSPTLSSLLLRRATDFGRMDYAEHLFFHFSVAAPPHVLLYNSMIRGYAYNGPHESSLHMFEEMLQRGLKPNNFTYPFVLDSSTRLGNNGYGKKSHCQVIKTGYDTVASVASSLLNFYIEMERSRLAVGALVDARRVFDGMATKTIGLWNRMVSEYIGFGDVELAKRLFDDMPQRDVVSWNSMLSGYLRSLDKRRALDLFRRMPVKDVVSWTSMITALSKAGDLRAARRLFDEMPERNVVSWNCMLSSYTSHGEYQQACKLFFQMQSQGVAPDGYTFVAALSACAHLGDLETGKLIHFSLIRDGLQLGAIVGTALIEMYAKCSDIDSAFKVFIKMVEKDVFCWNVMIKAFAAHGRIKDSLKLFDLMIRKGLKLNDVTFLSVLFACSHGGLVEEGRWIFRSMEKHFGIQPRIQHYGCLIDLLCRYGQLEEAQALITEMPYKPDIAVWGALLGGCRTRSDLKSAEQAMEGMQELETDEGGVYVLLSNMYATSSRYNEALKAREMMEQRNIWKTTGCSTVVIEETDVR</sequence>
<evidence type="ECO:0000256" key="3">
    <source>
        <dbReference type="PROSITE-ProRule" id="PRU00708"/>
    </source>
</evidence>
<feature type="repeat" description="PPR" evidence="3">
    <location>
        <begin position="74"/>
        <end position="108"/>
    </location>
</feature>
<evidence type="ECO:0000256" key="1">
    <source>
        <dbReference type="ARBA" id="ARBA00006643"/>
    </source>
</evidence>
<evidence type="ECO:0000313" key="4">
    <source>
        <dbReference type="EMBL" id="RRT50084.1"/>
    </source>
</evidence>
<dbReference type="Pfam" id="PF01535">
    <property type="entry name" value="PPR"/>
    <property type="match status" value="3"/>
</dbReference>
<feature type="repeat" description="PPR" evidence="3">
    <location>
        <begin position="213"/>
        <end position="243"/>
    </location>
</feature>
<dbReference type="PANTHER" id="PTHR47926">
    <property type="entry name" value="PENTATRICOPEPTIDE REPEAT-CONTAINING PROTEIN"/>
    <property type="match status" value="1"/>
</dbReference>
<organism evidence="4 5">
    <name type="scientific">Ensete ventricosum</name>
    <name type="common">Abyssinian banana</name>
    <name type="synonym">Musa ensete</name>
    <dbReference type="NCBI Taxonomy" id="4639"/>
    <lineage>
        <taxon>Eukaryota</taxon>
        <taxon>Viridiplantae</taxon>
        <taxon>Streptophyta</taxon>
        <taxon>Embryophyta</taxon>
        <taxon>Tracheophyta</taxon>
        <taxon>Spermatophyta</taxon>
        <taxon>Magnoliopsida</taxon>
        <taxon>Liliopsida</taxon>
        <taxon>Zingiberales</taxon>
        <taxon>Musaceae</taxon>
        <taxon>Ensete</taxon>
    </lineage>
</organism>
<accession>A0A426YEB7</accession>
<comment type="similarity">
    <text evidence="1">Belongs to the PPR family. PCMP-H subfamily.</text>
</comment>
<dbReference type="Pfam" id="PF12854">
    <property type="entry name" value="PPR_1"/>
    <property type="match status" value="1"/>
</dbReference>
<feature type="repeat" description="PPR" evidence="3">
    <location>
        <begin position="376"/>
        <end position="410"/>
    </location>
</feature>
<dbReference type="FunFam" id="1.25.40.10:FF:000333">
    <property type="entry name" value="Pentatricopeptide repeat-containing protein"/>
    <property type="match status" value="1"/>
</dbReference>
<keyword evidence="2" id="KW-0677">Repeat</keyword>
<dbReference type="InterPro" id="IPR011990">
    <property type="entry name" value="TPR-like_helical_dom_sf"/>
</dbReference>
<evidence type="ECO:0000256" key="2">
    <source>
        <dbReference type="ARBA" id="ARBA00022737"/>
    </source>
</evidence>
<dbReference type="EMBL" id="AMZH03012965">
    <property type="protein sequence ID" value="RRT50084.1"/>
    <property type="molecule type" value="Genomic_DNA"/>
</dbReference>
<dbReference type="AlphaFoldDB" id="A0A426YEB7"/>
<dbReference type="Pfam" id="PF20431">
    <property type="entry name" value="E_motif"/>
    <property type="match status" value="1"/>
</dbReference>
<protein>
    <recommendedName>
        <fullName evidence="6">Pentacotripeptide-repeat region of PRORP domain-containing protein</fullName>
    </recommendedName>
</protein>
<gene>
    <name evidence="4" type="ORF">B296_00037197</name>
</gene>
<reference evidence="4 5" key="1">
    <citation type="journal article" date="2014" name="Agronomy (Basel)">
        <title>A Draft Genome Sequence for Ensete ventricosum, the Drought-Tolerant Tree Against Hunger.</title>
        <authorList>
            <person name="Harrison J."/>
            <person name="Moore K.A."/>
            <person name="Paszkiewicz K."/>
            <person name="Jones T."/>
            <person name="Grant M."/>
            <person name="Ambacheew D."/>
            <person name="Muzemil S."/>
            <person name="Studholme D.J."/>
        </authorList>
    </citation>
    <scope>NUCLEOTIDE SEQUENCE [LARGE SCALE GENOMIC DNA]</scope>
</reference>